<keyword evidence="10" id="KW-1185">Reference proteome</keyword>
<evidence type="ECO:0000313" key="10">
    <source>
        <dbReference type="Proteomes" id="UP000295030"/>
    </source>
</evidence>
<reference evidence="9 10" key="1">
    <citation type="submission" date="2019-03" db="EMBL/GenBank/DDBJ databases">
        <title>Genomic Encyclopedia of Type Strains, Phase IV (KMG-IV): sequencing the most valuable type-strain genomes for metagenomic binning, comparative biology and taxonomic classification.</title>
        <authorList>
            <person name="Goeker M."/>
        </authorList>
    </citation>
    <scope>NUCLEOTIDE SEQUENCE [LARGE SCALE GENOMIC DNA]</scope>
    <source>
        <strain evidence="9 10">DSM 101</strain>
    </source>
</reference>
<keyword evidence="6" id="KW-0411">Iron-sulfur</keyword>
<sequence length="489" mass="54544">MNMATKVERLEPPDYDDEAPLYEARRRIYPIAVHGTFRRIKWALLIVTLGIYYLLPFLRWDRGPNAPSQAVLVDLANGRFYFFFIEIWPQEIYYLTGLLILAALVLFLMNAVAGRLWCGYLCPQTVWTDLFQAIERMVEGDPRERREKLKTASRTQRAFEAAAKHTLWLMVAWWTGGAWVLYFADAPTLVWQLFTGTAPLVAYLWIAILTFTTYVLAGHMREQVCTYMCPWPRIQAALTDEYAYNVTYRHDRGEPRGSLKKSEALRAVGVPSGDCIDCRQCVAACPTGVDIRLGSQLACIQCGLCIDACDTVMGKVGRPTRLIAYDTEMNIERRQQGLAPVAKVFRARTLLYAGLILLIGAIMVAALAMRGSEGVSVIHDRNPLFVRLSDGALRNAYTLRIVNKQPLPRRFAIAVDGVPEGRLEIVGGLSQTENGHPVVEVGPDQTYELRALVSTAAKLPANASLPVVFSVTDVIGGETTTAPDHFKGP</sequence>
<evidence type="ECO:0000256" key="4">
    <source>
        <dbReference type="ARBA" id="ARBA00022982"/>
    </source>
</evidence>
<evidence type="ECO:0000256" key="3">
    <source>
        <dbReference type="ARBA" id="ARBA00022723"/>
    </source>
</evidence>
<comment type="caution">
    <text evidence="9">The sequence shown here is derived from an EMBL/GenBank/DDBJ whole genome shotgun (WGS) entry which is preliminary data.</text>
</comment>
<dbReference type="RefSeq" id="WP_131833826.1">
    <property type="nucleotide sequence ID" value="NZ_SMFY01000001.1"/>
</dbReference>
<dbReference type="Proteomes" id="UP000295030">
    <property type="component" value="Unassembled WGS sequence"/>
</dbReference>
<dbReference type="GO" id="GO:0046872">
    <property type="term" value="F:metal ion binding"/>
    <property type="evidence" value="ECO:0007669"/>
    <property type="project" value="UniProtKB-KW"/>
</dbReference>
<dbReference type="InterPro" id="IPR013783">
    <property type="entry name" value="Ig-like_fold"/>
</dbReference>
<dbReference type="PANTHER" id="PTHR30176:SF3">
    <property type="entry name" value="FERREDOXIN-TYPE PROTEIN NAPH"/>
    <property type="match status" value="1"/>
</dbReference>
<dbReference type="PANTHER" id="PTHR30176">
    <property type="entry name" value="FERREDOXIN-TYPE PROTEIN NAPH"/>
    <property type="match status" value="1"/>
</dbReference>
<dbReference type="PROSITE" id="PS51379">
    <property type="entry name" value="4FE4S_FER_2"/>
    <property type="match status" value="1"/>
</dbReference>
<feature type="domain" description="4Fe-4S ferredoxin-type" evidence="8">
    <location>
        <begin position="266"/>
        <end position="296"/>
    </location>
</feature>
<keyword evidence="4" id="KW-0249">Electron transport</keyword>
<feature type="transmembrane region" description="Helical" evidence="7">
    <location>
        <begin position="350"/>
        <end position="369"/>
    </location>
</feature>
<feature type="transmembrane region" description="Helical" evidence="7">
    <location>
        <begin position="92"/>
        <end position="113"/>
    </location>
</feature>
<keyword evidence="7" id="KW-0472">Membrane</keyword>
<dbReference type="AlphaFoldDB" id="A0A4R1I8K0"/>
<accession>A0A4R1I8K0</accession>
<dbReference type="Gene3D" id="2.60.40.10">
    <property type="entry name" value="Immunoglobulins"/>
    <property type="match status" value="1"/>
</dbReference>
<dbReference type="GO" id="GO:0051539">
    <property type="term" value="F:4 iron, 4 sulfur cluster binding"/>
    <property type="evidence" value="ECO:0007669"/>
    <property type="project" value="UniProtKB-KW"/>
</dbReference>
<feature type="transmembrane region" description="Helical" evidence="7">
    <location>
        <begin position="42"/>
        <end position="60"/>
    </location>
</feature>
<dbReference type="OrthoDB" id="9811700at2"/>
<evidence type="ECO:0000256" key="1">
    <source>
        <dbReference type="ARBA" id="ARBA00022448"/>
    </source>
</evidence>
<dbReference type="InterPro" id="IPR051684">
    <property type="entry name" value="Electron_Trans/Redox"/>
</dbReference>
<feature type="transmembrane region" description="Helical" evidence="7">
    <location>
        <begin position="190"/>
        <end position="217"/>
    </location>
</feature>
<evidence type="ECO:0000256" key="2">
    <source>
        <dbReference type="ARBA" id="ARBA00022485"/>
    </source>
</evidence>
<evidence type="ECO:0000256" key="6">
    <source>
        <dbReference type="ARBA" id="ARBA00023014"/>
    </source>
</evidence>
<evidence type="ECO:0000256" key="7">
    <source>
        <dbReference type="SAM" id="Phobius"/>
    </source>
</evidence>
<dbReference type="NCBIfam" id="TIGR02745">
    <property type="entry name" value="ccoG_rdxA_fixG"/>
    <property type="match status" value="1"/>
</dbReference>
<organism evidence="9 10">
    <name type="scientific">Ancylobacter aquaticus</name>
    <dbReference type="NCBI Taxonomy" id="100"/>
    <lineage>
        <taxon>Bacteria</taxon>
        <taxon>Pseudomonadati</taxon>
        <taxon>Pseudomonadota</taxon>
        <taxon>Alphaproteobacteria</taxon>
        <taxon>Hyphomicrobiales</taxon>
        <taxon>Xanthobacteraceae</taxon>
        <taxon>Ancylobacter</taxon>
    </lineage>
</organism>
<keyword evidence="3" id="KW-0479">Metal-binding</keyword>
<evidence type="ECO:0000313" key="9">
    <source>
        <dbReference type="EMBL" id="TCK30501.1"/>
    </source>
</evidence>
<evidence type="ECO:0000256" key="5">
    <source>
        <dbReference type="ARBA" id="ARBA00023004"/>
    </source>
</evidence>
<name>A0A4R1I8K0_ANCAQ</name>
<keyword evidence="7" id="KW-0812">Transmembrane</keyword>
<evidence type="ECO:0000259" key="8">
    <source>
        <dbReference type="PROSITE" id="PS51379"/>
    </source>
</evidence>
<proteinExistence type="predicted"/>
<keyword evidence="1" id="KW-0813">Transport</keyword>
<protein>
    <submittedName>
        <fullName evidence="9">Cytochrome c oxidase accessory protein FixG</fullName>
    </submittedName>
</protein>
<keyword evidence="7" id="KW-1133">Transmembrane helix</keyword>
<dbReference type="PROSITE" id="PS00198">
    <property type="entry name" value="4FE4S_FER_1"/>
    <property type="match status" value="1"/>
</dbReference>
<dbReference type="SUPFAM" id="SSF54862">
    <property type="entry name" value="4Fe-4S ferredoxins"/>
    <property type="match status" value="1"/>
</dbReference>
<keyword evidence="2" id="KW-0004">4Fe-4S</keyword>
<keyword evidence="5" id="KW-0408">Iron</keyword>
<dbReference type="Pfam" id="PF13746">
    <property type="entry name" value="Fer4_18"/>
    <property type="match status" value="1"/>
</dbReference>
<feature type="transmembrane region" description="Helical" evidence="7">
    <location>
        <begin position="166"/>
        <end position="184"/>
    </location>
</feature>
<gene>
    <name evidence="9" type="ORF">EV667_0591</name>
</gene>
<dbReference type="InterPro" id="IPR017900">
    <property type="entry name" value="4Fe4S_Fe_S_CS"/>
</dbReference>
<dbReference type="GO" id="GO:0005886">
    <property type="term" value="C:plasma membrane"/>
    <property type="evidence" value="ECO:0007669"/>
    <property type="project" value="TreeGrafter"/>
</dbReference>
<dbReference type="EMBL" id="SMFY01000001">
    <property type="protein sequence ID" value="TCK30501.1"/>
    <property type="molecule type" value="Genomic_DNA"/>
</dbReference>
<dbReference type="InterPro" id="IPR032879">
    <property type="entry name" value="FixG_C"/>
</dbReference>
<dbReference type="Pfam" id="PF12801">
    <property type="entry name" value="Fer4_5"/>
    <property type="match status" value="1"/>
</dbReference>
<dbReference type="Pfam" id="PF11614">
    <property type="entry name" value="FixG_C"/>
    <property type="match status" value="1"/>
</dbReference>
<dbReference type="InterPro" id="IPR017896">
    <property type="entry name" value="4Fe4S_Fe-S-bd"/>
</dbReference>
<dbReference type="InterPro" id="IPR014116">
    <property type="entry name" value="Cyt_c_oxidase_cbb3_FixG"/>
</dbReference>